<dbReference type="RefSeq" id="WP_160426653.1">
    <property type="nucleotide sequence ID" value="NZ_WSTA01000093.1"/>
</dbReference>
<dbReference type="InterPro" id="IPR002881">
    <property type="entry name" value="DUF58"/>
</dbReference>
<dbReference type="EMBL" id="WSTA01000093">
    <property type="protein sequence ID" value="MWB99999.1"/>
    <property type="molecule type" value="Genomic_DNA"/>
</dbReference>
<feature type="domain" description="DUF58" evidence="3">
    <location>
        <begin position="255"/>
        <end position="334"/>
    </location>
</feature>
<evidence type="ECO:0000256" key="1">
    <source>
        <dbReference type="SAM" id="MobiDB-lite"/>
    </source>
</evidence>
<evidence type="ECO:0000256" key="2">
    <source>
        <dbReference type="SAM" id="Phobius"/>
    </source>
</evidence>
<dbReference type="Pfam" id="PF01882">
    <property type="entry name" value="DUF58"/>
    <property type="match status" value="1"/>
</dbReference>
<dbReference type="PANTHER" id="PTHR34351">
    <property type="entry name" value="SLR1927 PROTEIN-RELATED"/>
    <property type="match status" value="1"/>
</dbReference>
<gene>
    <name evidence="4" type="ORF">GB864_15740</name>
</gene>
<feature type="region of interest" description="Disordered" evidence="1">
    <location>
        <begin position="1"/>
        <end position="35"/>
    </location>
</feature>
<reference evidence="4 5" key="1">
    <citation type="submission" date="2019-12" db="EMBL/GenBank/DDBJ databases">
        <authorList>
            <person name="Kim Y.S."/>
        </authorList>
    </citation>
    <scope>NUCLEOTIDE SEQUENCE [LARGE SCALE GENOMIC DNA]</scope>
    <source>
        <strain evidence="4 5">MMS17-SY077</strain>
    </source>
</reference>
<keyword evidence="2" id="KW-1133">Transmembrane helix</keyword>
<keyword evidence="2" id="KW-0472">Membrane</keyword>
<name>A0A6I4P650_9MICO</name>
<feature type="transmembrane region" description="Helical" evidence="2">
    <location>
        <begin position="67"/>
        <end position="88"/>
    </location>
</feature>
<dbReference type="PANTHER" id="PTHR34351:SF1">
    <property type="entry name" value="SLR1927 PROTEIN"/>
    <property type="match status" value="1"/>
</dbReference>
<proteinExistence type="predicted"/>
<comment type="caution">
    <text evidence="4">The sequence shown here is derived from an EMBL/GenBank/DDBJ whole genome shotgun (WGS) entry which is preliminary data.</text>
</comment>
<dbReference type="AlphaFoldDB" id="A0A6I4P650"/>
<feature type="compositionally biased region" description="Low complexity" evidence="1">
    <location>
        <begin position="10"/>
        <end position="35"/>
    </location>
</feature>
<evidence type="ECO:0000313" key="4">
    <source>
        <dbReference type="EMBL" id="MWB99999.1"/>
    </source>
</evidence>
<accession>A0A6I4P650</accession>
<organism evidence="4 5">
    <name type="scientific">Agromyces seonyuensis</name>
    <dbReference type="NCBI Taxonomy" id="2662446"/>
    <lineage>
        <taxon>Bacteria</taxon>
        <taxon>Bacillati</taxon>
        <taxon>Actinomycetota</taxon>
        <taxon>Actinomycetes</taxon>
        <taxon>Micrococcales</taxon>
        <taxon>Microbacteriaceae</taxon>
        <taxon>Agromyces</taxon>
    </lineage>
</organism>
<evidence type="ECO:0000259" key="3">
    <source>
        <dbReference type="Pfam" id="PF01882"/>
    </source>
</evidence>
<keyword evidence="2" id="KW-0812">Transmembrane</keyword>
<evidence type="ECO:0000313" key="5">
    <source>
        <dbReference type="Proteomes" id="UP000438182"/>
    </source>
</evidence>
<feature type="transmembrane region" description="Helical" evidence="2">
    <location>
        <begin position="94"/>
        <end position="112"/>
    </location>
</feature>
<protein>
    <submittedName>
        <fullName evidence="4">DUF58 domain-containing protein</fullName>
    </submittedName>
</protein>
<dbReference type="Proteomes" id="UP000438182">
    <property type="component" value="Unassembled WGS sequence"/>
</dbReference>
<sequence length="458" mass="48518">MSIHTESRLTRTAGSTGTSTRSRVGTVTRTSRSSGDTVGATVYRARVAGRALRTAWSASIGWVRETVTTAGLVLLAVAVVGIAGGISFGWVEAWVFAGIAILLVLVCLPFLAGTHDYGIDLALGADRVVAGSQVDGRLVLVNRGKRASLPGVVDIPVGEGLVEVHVPLLRAGAHHEEQLAINAARRGVIDIGPMTIGRGDPLGILRRELSWPEVRRVYVHPVTTAIPSTSAGLIRDLEGSATTTLSNSDLNFHAVREYVPGDSRKHVHWKATAKTGRLMVRQYEESRHARIAVLVDLEPVEFGSDDEFELAVSAAASLGVQGVREGRDVLVASSGELPELARGAVQTIRTFPTHTPGTLLDGLSEIVPGRRVMRLESVAQLTAATFTDLSIAFMVTGSNVPLQRLRQAAVAFPANLTAVVVRAEPGAEPSVRTARELTVITIGTLGDLAHLLARGAIK</sequence>
<keyword evidence="5" id="KW-1185">Reference proteome</keyword>